<reference evidence="1" key="2">
    <citation type="submission" date="2013-11" db="EMBL/GenBank/DDBJ databases">
        <title>The Genome Sequence of Phytophthora parasitica CJ02B3.</title>
        <authorList>
            <consortium name="The Broad Institute Genomics Platform"/>
            <person name="Russ C."/>
            <person name="Tyler B."/>
            <person name="Panabieres F."/>
            <person name="Shan W."/>
            <person name="Tripathy S."/>
            <person name="Grunwald N."/>
            <person name="Machado M."/>
            <person name="Johnson C.S."/>
            <person name="Arredondo F."/>
            <person name="Hong C."/>
            <person name="Coffey M."/>
            <person name="Young S.K."/>
            <person name="Zeng Q."/>
            <person name="Gargeya S."/>
            <person name="Fitzgerald M."/>
            <person name="Abouelleil A."/>
            <person name="Alvarado L."/>
            <person name="Chapman S.B."/>
            <person name="Gainer-Dewar J."/>
            <person name="Goldberg J."/>
            <person name="Griggs A."/>
            <person name="Gujja S."/>
            <person name="Hansen M."/>
            <person name="Howarth C."/>
            <person name="Imamovic A."/>
            <person name="Ireland A."/>
            <person name="Larimer J."/>
            <person name="McCowan C."/>
            <person name="Murphy C."/>
            <person name="Pearson M."/>
            <person name="Poon T.W."/>
            <person name="Priest M."/>
            <person name="Roberts A."/>
            <person name="Saif S."/>
            <person name="Shea T."/>
            <person name="Sykes S."/>
            <person name="Wortman J."/>
            <person name="Nusbaum C."/>
            <person name="Birren B."/>
        </authorList>
    </citation>
    <scope>NUCLEOTIDE SEQUENCE [LARGE SCALE GENOMIC DNA]</scope>
    <source>
        <strain evidence="1">CJ02B3</strain>
    </source>
</reference>
<evidence type="ECO:0000313" key="2">
    <source>
        <dbReference type="EMBL" id="ETL95731.1"/>
    </source>
</evidence>
<dbReference type="Proteomes" id="UP000053236">
    <property type="component" value="Unassembled WGS sequence"/>
</dbReference>
<evidence type="ECO:0000313" key="1">
    <source>
        <dbReference type="EMBL" id="ETK70672.1"/>
    </source>
</evidence>
<proteinExistence type="predicted"/>
<reference evidence="2" key="1">
    <citation type="submission" date="2013-11" db="EMBL/GenBank/DDBJ databases">
        <title>The Genome Sequence of Phytophthora parasitica CHvinca01.</title>
        <authorList>
            <consortium name="The Broad Institute Genomics Platform"/>
            <person name="Russ C."/>
            <person name="Tyler B."/>
            <person name="Panabieres F."/>
            <person name="Shan W."/>
            <person name="Tripathy S."/>
            <person name="Grunwald N."/>
            <person name="Machado M."/>
            <person name="Johnson C.S."/>
            <person name="Arredondo F."/>
            <person name="Hong C."/>
            <person name="Coffey M."/>
            <person name="Young S.K."/>
            <person name="Zeng Q."/>
            <person name="Gargeya S."/>
            <person name="Fitzgerald M."/>
            <person name="Abouelleil A."/>
            <person name="Alvarado L."/>
            <person name="Chapman S.B."/>
            <person name="Gainer-Dewar J."/>
            <person name="Goldberg J."/>
            <person name="Griggs A."/>
            <person name="Gujja S."/>
            <person name="Hansen M."/>
            <person name="Howarth C."/>
            <person name="Imamovic A."/>
            <person name="Ireland A."/>
            <person name="Larimer J."/>
            <person name="McCowan C."/>
            <person name="Murphy C."/>
            <person name="Pearson M."/>
            <person name="Poon T.W."/>
            <person name="Priest M."/>
            <person name="Roberts A."/>
            <person name="Saif S."/>
            <person name="Shea T."/>
            <person name="Sykes S."/>
            <person name="Wortman J."/>
            <person name="Nusbaum C."/>
            <person name="Birren B."/>
        </authorList>
    </citation>
    <scope>NUCLEOTIDE SEQUENCE [LARGE SCALE GENOMIC DNA]</scope>
    <source>
        <strain evidence="2">CHvinca01</strain>
    </source>
</reference>
<accession>W2LE87</accession>
<gene>
    <name evidence="1" type="ORF">L915_22003</name>
    <name evidence="2" type="ORF">L917_06516</name>
</gene>
<dbReference type="Proteomes" id="UP000054423">
    <property type="component" value="Unassembled WGS sequence"/>
</dbReference>
<dbReference type="EMBL" id="KI678977">
    <property type="protein sequence ID" value="ETL95731.1"/>
    <property type="molecule type" value="Genomic_DNA"/>
</dbReference>
<protein>
    <submittedName>
        <fullName evidence="2">Uncharacterized protein</fullName>
    </submittedName>
</protein>
<dbReference type="AlphaFoldDB" id="W2LE87"/>
<dbReference type="EMBL" id="KI690247">
    <property type="protein sequence ID" value="ETK70672.1"/>
    <property type="molecule type" value="Genomic_DNA"/>
</dbReference>
<sequence>MAPIVAGKCCDTGPGQLRKIERVLFGSMVR</sequence>
<name>W2LE87_PHYNI</name>
<organism evidence="2">
    <name type="scientific">Phytophthora nicotianae</name>
    <name type="common">Potato buckeye rot agent</name>
    <name type="synonym">Phytophthora parasitica</name>
    <dbReference type="NCBI Taxonomy" id="4792"/>
    <lineage>
        <taxon>Eukaryota</taxon>
        <taxon>Sar</taxon>
        <taxon>Stramenopiles</taxon>
        <taxon>Oomycota</taxon>
        <taxon>Peronosporomycetes</taxon>
        <taxon>Peronosporales</taxon>
        <taxon>Peronosporaceae</taxon>
        <taxon>Phytophthora</taxon>
    </lineage>
</organism>